<dbReference type="EMBL" id="RSAA01000011">
    <property type="protein sequence ID" value="RRO16663.1"/>
    <property type="molecule type" value="Genomic_DNA"/>
</dbReference>
<dbReference type="InterPro" id="IPR011234">
    <property type="entry name" value="Fumarylacetoacetase-like_C"/>
</dbReference>
<dbReference type="Gene3D" id="3.90.850.10">
    <property type="entry name" value="Fumarylacetoacetase-like, C-terminal domain"/>
    <property type="match status" value="1"/>
</dbReference>
<protein>
    <submittedName>
        <fullName evidence="4">FAA hydrolase family protein</fullName>
    </submittedName>
</protein>
<dbReference type="Pfam" id="PF01557">
    <property type="entry name" value="FAA_hydrolase"/>
    <property type="match status" value="1"/>
</dbReference>
<dbReference type="PANTHER" id="PTHR42796">
    <property type="entry name" value="FUMARYLACETOACETATE HYDROLASE DOMAIN-CONTAINING PROTEIN 2A-RELATED"/>
    <property type="match status" value="1"/>
</dbReference>
<dbReference type="Proteomes" id="UP000274515">
    <property type="component" value="Unassembled WGS sequence"/>
</dbReference>
<name>A0A3R8VFQ4_9PSEU</name>
<dbReference type="GO" id="GO:0046872">
    <property type="term" value="F:metal ion binding"/>
    <property type="evidence" value="ECO:0007669"/>
    <property type="project" value="UniProtKB-KW"/>
</dbReference>
<keyword evidence="4" id="KW-0378">Hydrolase</keyword>
<proteinExistence type="inferred from homology"/>
<keyword evidence="5" id="KW-1185">Reference proteome</keyword>
<sequence>MRLVRVGEPGAERPGVLDAADLVRDVSGFAHDIDGDLLADPERLAAVEAGREALPVLSAARFGPPISRPGKVVGIGLNYRCHAAAAGVEPPTEPIVFLKPSSGITGPDDEIVLPPGSTGTDWEVELGVVVGTRLRHCSDPARALRAVAGYVAANDVTERRHLTSGPTWARGKCHDTFSPIGPWLVTADEIPDPQALDLGLRVNGTPRQQGSTAQMVFGVAELLAHLSGLMTLDPGDLVLTGTPAGVAALHPEPRPYLRPRDVVEVEVEHLGRHRSTVRG</sequence>
<dbReference type="PANTHER" id="PTHR42796:SF4">
    <property type="entry name" value="FUMARYLACETOACETATE HYDROLASE DOMAIN-CONTAINING PROTEIN 2A"/>
    <property type="match status" value="1"/>
</dbReference>
<keyword evidence="2" id="KW-0479">Metal-binding</keyword>
<reference evidence="4 5" key="1">
    <citation type="submission" date="2018-11" db="EMBL/GenBank/DDBJ databases">
        <title>Saccharopolyspora rhizosphaerae sp. nov., an actinomycete isolated from rhizosphere soil in Thailand.</title>
        <authorList>
            <person name="Intra B."/>
            <person name="Euanorasetr J."/>
            <person name="Take A."/>
            <person name="Inahashi Y."/>
            <person name="Mori M."/>
            <person name="Panbangred W."/>
            <person name="Matsumoto A."/>
        </authorList>
    </citation>
    <scope>NUCLEOTIDE SEQUENCE [LARGE SCALE GENOMIC DNA]</scope>
    <source>
        <strain evidence="4 5">H219</strain>
    </source>
</reference>
<accession>A0A3R8VFQ4</accession>
<dbReference type="AlphaFoldDB" id="A0A3R8VFQ4"/>
<evidence type="ECO:0000313" key="5">
    <source>
        <dbReference type="Proteomes" id="UP000274515"/>
    </source>
</evidence>
<evidence type="ECO:0000256" key="2">
    <source>
        <dbReference type="ARBA" id="ARBA00022723"/>
    </source>
</evidence>
<organism evidence="4 5">
    <name type="scientific">Saccharopolyspora rhizosphaerae</name>
    <dbReference type="NCBI Taxonomy" id="2492662"/>
    <lineage>
        <taxon>Bacteria</taxon>
        <taxon>Bacillati</taxon>
        <taxon>Actinomycetota</taxon>
        <taxon>Actinomycetes</taxon>
        <taxon>Pseudonocardiales</taxon>
        <taxon>Pseudonocardiaceae</taxon>
        <taxon>Saccharopolyspora</taxon>
    </lineage>
</organism>
<comment type="similarity">
    <text evidence="1">Belongs to the FAH family.</text>
</comment>
<feature type="domain" description="Fumarylacetoacetase-like C-terminal" evidence="3">
    <location>
        <begin position="71"/>
        <end position="278"/>
    </location>
</feature>
<dbReference type="OrthoDB" id="2273115at2"/>
<gene>
    <name evidence="4" type="ORF">EIL87_12635</name>
</gene>
<dbReference type="InterPro" id="IPR051121">
    <property type="entry name" value="FAH"/>
</dbReference>
<dbReference type="GO" id="GO:0016787">
    <property type="term" value="F:hydrolase activity"/>
    <property type="evidence" value="ECO:0007669"/>
    <property type="project" value="UniProtKB-KW"/>
</dbReference>
<dbReference type="SUPFAM" id="SSF56529">
    <property type="entry name" value="FAH"/>
    <property type="match status" value="1"/>
</dbReference>
<evidence type="ECO:0000313" key="4">
    <source>
        <dbReference type="EMBL" id="RRO16663.1"/>
    </source>
</evidence>
<dbReference type="InterPro" id="IPR036663">
    <property type="entry name" value="Fumarylacetoacetase_C_sf"/>
</dbReference>
<dbReference type="GO" id="GO:0044281">
    <property type="term" value="P:small molecule metabolic process"/>
    <property type="evidence" value="ECO:0007669"/>
    <property type="project" value="UniProtKB-ARBA"/>
</dbReference>
<evidence type="ECO:0000259" key="3">
    <source>
        <dbReference type="Pfam" id="PF01557"/>
    </source>
</evidence>
<comment type="caution">
    <text evidence="4">The sequence shown here is derived from an EMBL/GenBank/DDBJ whole genome shotgun (WGS) entry which is preliminary data.</text>
</comment>
<evidence type="ECO:0000256" key="1">
    <source>
        <dbReference type="ARBA" id="ARBA00010211"/>
    </source>
</evidence>